<feature type="transmembrane region" description="Helical" evidence="8">
    <location>
        <begin position="169"/>
        <end position="191"/>
    </location>
</feature>
<sequence length="434" mass="48099">MFEITKMIRRFITKLNAFALPRDQQEPALPGHEFRCAQCDLLQKMDAIYAGQGASCARCGHHLCSVPLNPFDTPLAYALATLILLVLSCAFPLLNLRIAGVESQMTFLSSAKSLVDADFGIVANVLLSCVLLIPALFLCAVIYLAVALKWSLHWPGLRSVLRLAIRLEPWMMADVFVIGILVSLIKLAMLAQISFGLSFWAMLLFAISLIKTVTVFDVHWFGFQLDHLAGLPARHLRMNGAKSCTVCGFFNARQAHQCERCHARLHSRRPHSVSITWALLLTAMLLYLPANLYPMMITESWGESTPSTILEGVLLLWRMGSYPVAIIIFVASVVVPLVKFISITVLCIAARSKSKQGALHYTRLYRMTELIGRWSMVDVFVVVILVALIHMGKIMSVLPGVAAVSFAGVVVLTMLAALSFDVRLIWDADQRAEK</sequence>
<keyword evidence="3" id="KW-1003">Cell membrane</keyword>
<dbReference type="AlphaFoldDB" id="A0A3S8ZPB4"/>
<keyword evidence="4" id="KW-0997">Cell inner membrane</keyword>
<dbReference type="RefSeq" id="WP_125971288.1">
    <property type="nucleotide sequence ID" value="NZ_CP034433.1"/>
</dbReference>
<dbReference type="GO" id="GO:0005886">
    <property type="term" value="C:plasma membrane"/>
    <property type="evidence" value="ECO:0007669"/>
    <property type="project" value="UniProtKB-SubCell"/>
</dbReference>
<evidence type="ECO:0000256" key="8">
    <source>
        <dbReference type="SAM" id="Phobius"/>
    </source>
</evidence>
<evidence type="ECO:0000256" key="6">
    <source>
        <dbReference type="ARBA" id="ARBA00022989"/>
    </source>
</evidence>
<dbReference type="KEGG" id="iod:EJO50_01715"/>
<feature type="transmembrane region" description="Helical" evidence="8">
    <location>
        <begin position="324"/>
        <end position="349"/>
    </location>
</feature>
<gene>
    <name evidence="9" type="ORF">EJO50_01715</name>
</gene>
<feature type="transmembrane region" description="Helical" evidence="8">
    <location>
        <begin position="75"/>
        <end position="99"/>
    </location>
</feature>
<evidence type="ECO:0000256" key="1">
    <source>
        <dbReference type="ARBA" id="ARBA00004429"/>
    </source>
</evidence>
<dbReference type="PANTHER" id="PTHR30462:SF3">
    <property type="entry name" value="INTERMEMBRANE TRANSPORT PROTEIN PQIA"/>
    <property type="match status" value="1"/>
</dbReference>
<keyword evidence="5 8" id="KW-0812">Transmembrane</keyword>
<accession>A0A3S8ZPB4</accession>
<dbReference type="InterPro" id="IPR007498">
    <property type="entry name" value="PqiA-like"/>
</dbReference>
<keyword evidence="7 8" id="KW-0472">Membrane</keyword>
<feature type="transmembrane region" description="Helical" evidence="8">
    <location>
        <begin position="397"/>
        <end position="418"/>
    </location>
</feature>
<evidence type="ECO:0000256" key="7">
    <source>
        <dbReference type="ARBA" id="ARBA00023136"/>
    </source>
</evidence>
<evidence type="ECO:0000256" key="2">
    <source>
        <dbReference type="ARBA" id="ARBA00007555"/>
    </source>
</evidence>
<evidence type="ECO:0000313" key="9">
    <source>
        <dbReference type="EMBL" id="AZN35316.1"/>
    </source>
</evidence>
<keyword evidence="6 8" id="KW-1133">Transmembrane helix</keyword>
<evidence type="ECO:0000256" key="4">
    <source>
        <dbReference type="ARBA" id="ARBA00022519"/>
    </source>
</evidence>
<name>A0A3S8ZPB4_9NEIS</name>
<reference evidence="9 10" key="1">
    <citation type="submission" date="2018-12" db="EMBL/GenBank/DDBJ databases">
        <title>Complete genome sequence of Iodobacter sp. H11R3.</title>
        <authorList>
            <person name="Bae J.-W."/>
        </authorList>
    </citation>
    <scope>NUCLEOTIDE SEQUENCE [LARGE SCALE GENOMIC DNA]</scope>
    <source>
        <strain evidence="9 10">H11R3</strain>
    </source>
</reference>
<dbReference type="OrthoDB" id="9800207at2"/>
<feature type="transmembrane region" description="Helical" evidence="8">
    <location>
        <begin position="370"/>
        <end position="391"/>
    </location>
</feature>
<feature type="transmembrane region" description="Helical" evidence="8">
    <location>
        <begin position="272"/>
        <end position="290"/>
    </location>
</feature>
<keyword evidence="10" id="KW-1185">Reference proteome</keyword>
<proteinExistence type="inferred from homology"/>
<dbReference type="PANTHER" id="PTHR30462">
    <property type="entry name" value="INTERMEMBRANE TRANSPORT PROTEIN PQIB-RELATED"/>
    <property type="match status" value="1"/>
</dbReference>
<feature type="transmembrane region" description="Helical" evidence="8">
    <location>
        <begin position="119"/>
        <end position="148"/>
    </location>
</feature>
<dbReference type="EMBL" id="CP034433">
    <property type="protein sequence ID" value="AZN35316.1"/>
    <property type="molecule type" value="Genomic_DNA"/>
</dbReference>
<comment type="similarity">
    <text evidence="2">Belongs to the PqiA family.</text>
</comment>
<comment type="subcellular location">
    <subcellularLocation>
        <location evidence="1">Cell inner membrane</location>
        <topology evidence="1">Multi-pass membrane protein</topology>
    </subcellularLocation>
</comment>
<evidence type="ECO:0000256" key="5">
    <source>
        <dbReference type="ARBA" id="ARBA00022692"/>
    </source>
</evidence>
<dbReference type="InterPro" id="IPR005219">
    <property type="entry name" value="PqiA-like_proteobact"/>
</dbReference>
<protein>
    <submittedName>
        <fullName evidence="9">Paraquat-inducible protein A</fullName>
    </submittedName>
</protein>
<evidence type="ECO:0000256" key="3">
    <source>
        <dbReference type="ARBA" id="ARBA00022475"/>
    </source>
</evidence>
<feature type="transmembrane region" description="Helical" evidence="8">
    <location>
        <begin position="197"/>
        <end position="216"/>
    </location>
</feature>
<dbReference type="NCBIfam" id="TIGR00155">
    <property type="entry name" value="pqiA_fam"/>
    <property type="match status" value="1"/>
</dbReference>
<organism evidence="9 10">
    <name type="scientific">Iodobacter ciconiae</name>
    <dbReference type="NCBI Taxonomy" id="2496266"/>
    <lineage>
        <taxon>Bacteria</taxon>
        <taxon>Pseudomonadati</taxon>
        <taxon>Pseudomonadota</taxon>
        <taxon>Betaproteobacteria</taxon>
        <taxon>Neisseriales</taxon>
        <taxon>Chitinibacteraceae</taxon>
        <taxon>Iodobacter</taxon>
    </lineage>
</organism>
<evidence type="ECO:0000313" key="10">
    <source>
        <dbReference type="Proteomes" id="UP000282438"/>
    </source>
</evidence>
<dbReference type="Pfam" id="PF04403">
    <property type="entry name" value="PqiA"/>
    <property type="match status" value="2"/>
</dbReference>
<dbReference type="InterPro" id="IPR051800">
    <property type="entry name" value="PqiA-PqiB_transport"/>
</dbReference>
<dbReference type="Proteomes" id="UP000282438">
    <property type="component" value="Chromosome"/>
</dbReference>